<accession>A0A9X1JNB9</accession>
<sequence>MSKVNSKFDTSFKKLKSYCEEENFRGWDPYDGLNSKLFQATPLKHWRFARLAWIQLFKRNPINLRSLLRVPKEYNSKGISLFLYGYCNLYEIAKSGNNKYGSEKEVLDKINFLSDLLIKLRSKGYKNACWGYNFDWQNRVFYQPRFTPTVVATSFCGEALFKSYEITKNNAYLDCALSSCEFVVNDLNRTQLDGNHFIFSYSPLDNSQVYNASLLGAKLLAIGYTHIENKEWLKLANQSTATIIKKQNEDGSWIYGEDKVQSWIDSFHTGFNLECIWKVSKHTGNRRFLEAFNKGLDYYVNNFFLDQKIPKYYHNKVYPIDTHSPAQLIVTLSHTELLTQYKSLKDDVLNWTIDNMQSSEGKFYYQLKKGISSKIPYMRWAQAWMFKAFTENLKESHNENLD</sequence>
<keyword evidence="2" id="KW-1185">Reference proteome</keyword>
<gene>
    <name evidence="1" type="ORF">KCG49_08600</name>
</gene>
<name>A0A9X1JNB9_9FLAO</name>
<dbReference type="RefSeq" id="WP_218545865.1">
    <property type="nucleotide sequence ID" value="NZ_JAGSPD010000006.1"/>
</dbReference>
<protein>
    <submittedName>
        <fullName evidence="1">Delta-aminolevulinic acid dehydratase</fullName>
    </submittedName>
</protein>
<reference evidence="1" key="1">
    <citation type="submission" date="2021-04" db="EMBL/GenBank/DDBJ databases">
        <authorList>
            <person name="Pira H."/>
            <person name="Risdian C."/>
            <person name="Wink J."/>
        </authorList>
    </citation>
    <scope>NUCLEOTIDE SEQUENCE</scope>
    <source>
        <strain evidence="1">WHY3</strain>
    </source>
</reference>
<dbReference type="AlphaFoldDB" id="A0A9X1JNB9"/>
<dbReference type="Proteomes" id="UP001138894">
    <property type="component" value="Unassembled WGS sequence"/>
</dbReference>
<proteinExistence type="predicted"/>
<organism evidence="1 2">
    <name type="scientific">Winogradskyella luteola</name>
    <dbReference type="NCBI Taxonomy" id="2828330"/>
    <lineage>
        <taxon>Bacteria</taxon>
        <taxon>Pseudomonadati</taxon>
        <taxon>Bacteroidota</taxon>
        <taxon>Flavobacteriia</taxon>
        <taxon>Flavobacteriales</taxon>
        <taxon>Flavobacteriaceae</taxon>
        <taxon>Winogradskyella</taxon>
    </lineage>
</organism>
<dbReference type="EMBL" id="JAGSPD010000006">
    <property type="protein sequence ID" value="MBV7269246.1"/>
    <property type="molecule type" value="Genomic_DNA"/>
</dbReference>
<evidence type="ECO:0000313" key="1">
    <source>
        <dbReference type="EMBL" id="MBV7269246.1"/>
    </source>
</evidence>
<evidence type="ECO:0000313" key="2">
    <source>
        <dbReference type="Proteomes" id="UP001138894"/>
    </source>
</evidence>
<comment type="caution">
    <text evidence="1">The sequence shown here is derived from an EMBL/GenBank/DDBJ whole genome shotgun (WGS) entry which is preliminary data.</text>
</comment>